<comment type="similarity">
    <text evidence="1">Belongs to the UPF0749 family.</text>
</comment>
<dbReference type="PANTHER" id="PTHR37313:SF1">
    <property type="entry name" value="UPF0749 PROTEIN RV1823"/>
    <property type="match status" value="1"/>
</dbReference>
<sequence length="118" mass="11912">MVNGLWEAGAEAISINGQRLTSQTAIRFAGEAILVNFRALLPPYDVAVIGGPDVAAGFKDNSGGAYLRELAGTYGIQEKLTSKSSVTVPAAATAALSHARAASPSPATPASRSPEGGS</sequence>
<evidence type="ECO:0000313" key="4">
    <source>
        <dbReference type="Proteomes" id="UP001596298"/>
    </source>
</evidence>
<dbReference type="EMBL" id="JBHSWH010000001">
    <property type="protein sequence ID" value="MFC6706893.1"/>
    <property type="molecule type" value="Genomic_DNA"/>
</dbReference>
<gene>
    <name evidence="3" type="ORF">ACFQDH_16930</name>
</gene>
<evidence type="ECO:0000313" key="3">
    <source>
        <dbReference type="EMBL" id="MFC6706893.1"/>
    </source>
</evidence>
<dbReference type="RefSeq" id="WP_382404890.1">
    <property type="nucleotide sequence ID" value="NZ_JBHSWH010000001.1"/>
</dbReference>
<comment type="caution">
    <text evidence="3">The sequence shown here is derived from an EMBL/GenBank/DDBJ whole genome shotgun (WGS) entry which is preliminary data.</text>
</comment>
<evidence type="ECO:0000256" key="2">
    <source>
        <dbReference type="SAM" id="MobiDB-lite"/>
    </source>
</evidence>
<keyword evidence="4" id="KW-1185">Reference proteome</keyword>
<proteinExistence type="inferred from homology"/>
<reference evidence="4" key="1">
    <citation type="journal article" date="2019" name="Int. J. Syst. Evol. Microbiol.">
        <title>The Global Catalogue of Microorganisms (GCM) 10K type strain sequencing project: providing services to taxonomists for standard genome sequencing and annotation.</title>
        <authorList>
            <consortium name="The Broad Institute Genomics Platform"/>
            <consortium name="The Broad Institute Genome Sequencing Center for Infectious Disease"/>
            <person name="Wu L."/>
            <person name="Ma J."/>
        </authorList>
    </citation>
    <scope>NUCLEOTIDE SEQUENCE [LARGE SCALE GENOMIC DNA]</scope>
    <source>
        <strain evidence="4">CCUG 58127</strain>
    </source>
</reference>
<dbReference type="InterPro" id="IPR010273">
    <property type="entry name" value="DUF881"/>
</dbReference>
<organism evidence="3 4">
    <name type="scientific">Flexivirga alba</name>
    <dbReference type="NCBI Taxonomy" id="702742"/>
    <lineage>
        <taxon>Bacteria</taxon>
        <taxon>Bacillati</taxon>
        <taxon>Actinomycetota</taxon>
        <taxon>Actinomycetes</taxon>
        <taxon>Micrococcales</taxon>
        <taxon>Dermacoccaceae</taxon>
        <taxon>Flexivirga</taxon>
    </lineage>
</organism>
<accession>A0ABW2AJ76</accession>
<evidence type="ECO:0000256" key="1">
    <source>
        <dbReference type="ARBA" id="ARBA00009108"/>
    </source>
</evidence>
<name>A0ABW2AJ76_9MICO</name>
<feature type="region of interest" description="Disordered" evidence="2">
    <location>
        <begin position="97"/>
        <end position="118"/>
    </location>
</feature>
<dbReference type="Proteomes" id="UP001596298">
    <property type="component" value="Unassembled WGS sequence"/>
</dbReference>
<protein>
    <submittedName>
        <fullName evidence="3">DUF881 domain-containing protein</fullName>
    </submittedName>
</protein>
<dbReference type="PANTHER" id="PTHR37313">
    <property type="entry name" value="UPF0749 PROTEIN RV1825"/>
    <property type="match status" value="1"/>
</dbReference>
<dbReference type="Pfam" id="PF05949">
    <property type="entry name" value="DUF881"/>
    <property type="match status" value="1"/>
</dbReference>
<dbReference type="Gene3D" id="3.30.70.1880">
    <property type="entry name" value="Protein of unknown function DUF881"/>
    <property type="match status" value="1"/>
</dbReference>